<name>A0AA96KRG0_9CAUD</name>
<proteinExistence type="predicted"/>
<evidence type="ECO:0000313" key="1">
    <source>
        <dbReference type="EMBL" id="WNO29769.1"/>
    </source>
</evidence>
<sequence>MKKNSMFRKMWQKMKSLRKIKYMEIPTTSEAKETTSDYVYRELAVLKKIVAKEMKKWHRNSPDEKYILISIKQSQFSEKAFDHLVNHIHAMGWDVATRTFKKSYWDKSRLMLGDGTAYYTVPHFEIQIAFPGELVEKIGHVKFTETFEGENKNE</sequence>
<organism evidence="1">
    <name type="scientific">Bacillus phage SDFMU_Pbc</name>
    <dbReference type="NCBI Taxonomy" id="3076135"/>
    <lineage>
        <taxon>Viruses</taxon>
        <taxon>Duplodnaviria</taxon>
        <taxon>Heunggongvirae</taxon>
        <taxon>Uroviricota</taxon>
        <taxon>Caudoviricetes</taxon>
        <taxon>Herelleviridae</taxon>
        <taxon>Bastillevirinae</taxon>
        <taxon>Agatevirus</taxon>
        <taxon>Agatevirus agate</taxon>
    </lineage>
</organism>
<dbReference type="EMBL" id="OQ884030">
    <property type="protein sequence ID" value="WNO29769.1"/>
    <property type="molecule type" value="Genomic_DNA"/>
</dbReference>
<accession>A0AA96KRG0</accession>
<reference evidence="1" key="1">
    <citation type="submission" date="2023-04" db="EMBL/GenBank/DDBJ databases">
        <authorList>
            <person name="Zhang X."/>
        </authorList>
    </citation>
    <scope>NUCLEOTIDE SEQUENCE</scope>
</reference>
<protein>
    <submittedName>
        <fullName evidence="1">Uncharacterized protein</fullName>
    </submittedName>
</protein>